<evidence type="ECO:0000313" key="1">
    <source>
        <dbReference type="EMBL" id="GFO26964.1"/>
    </source>
</evidence>
<evidence type="ECO:0000313" key="2">
    <source>
        <dbReference type="Proteomes" id="UP000735302"/>
    </source>
</evidence>
<dbReference type="Proteomes" id="UP000735302">
    <property type="component" value="Unassembled WGS sequence"/>
</dbReference>
<proteinExistence type="predicted"/>
<accession>A0AAV4C7B7</accession>
<comment type="caution">
    <text evidence="1">The sequence shown here is derived from an EMBL/GenBank/DDBJ whole genome shotgun (WGS) entry which is preliminary data.</text>
</comment>
<name>A0AAV4C7B7_9GAST</name>
<reference evidence="1 2" key="1">
    <citation type="journal article" date="2021" name="Elife">
        <title>Chloroplast acquisition without the gene transfer in kleptoplastic sea slugs, Plakobranchus ocellatus.</title>
        <authorList>
            <person name="Maeda T."/>
            <person name="Takahashi S."/>
            <person name="Yoshida T."/>
            <person name="Shimamura S."/>
            <person name="Takaki Y."/>
            <person name="Nagai Y."/>
            <person name="Toyoda A."/>
            <person name="Suzuki Y."/>
            <person name="Arimoto A."/>
            <person name="Ishii H."/>
            <person name="Satoh N."/>
            <person name="Nishiyama T."/>
            <person name="Hasebe M."/>
            <person name="Maruyama T."/>
            <person name="Minagawa J."/>
            <person name="Obokata J."/>
            <person name="Shigenobu S."/>
        </authorList>
    </citation>
    <scope>NUCLEOTIDE SEQUENCE [LARGE SCALE GENOMIC DNA]</scope>
</reference>
<organism evidence="1 2">
    <name type="scientific">Plakobranchus ocellatus</name>
    <dbReference type="NCBI Taxonomy" id="259542"/>
    <lineage>
        <taxon>Eukaryota</taxon>
        <taxon>Metazoa</taxon>
        <taxon>Spiralia</taxon>
        <taxon>Lophotrochozoa</taxon>
        <taxon>Mollusca</taxon>
        <taxon>Gastropoda</taxon>
        <taxon>Heterobranchia</taxon>
        <taxon>Euthyneura</taxon>
        <taxon>Panpulmonata</taxon>
        <taxon>Sacoglossa</taxon>
        <taxon>Placobranchoidea</taxon>
        <taxon>Plakobranchidae</taxon>
        <taxon>Plakobranchus</taxon>
    </lineage>
</organism>
<dbReference type="EMBL" id="BLXT01005873">
    <property type="protein sequence ID" value="GFO26964.1"/>
    <property type="molecule type" value="Genomic_DNA"/>
</dbReference>
<evidence type="ECO:0008006" key="3">
    <source>
        <dbReference type="Google" id="ProtNLM"/>
    </source>
</evidence>
<gene>
    <name evidence="1" type="ORF">PoB_005346900</name>
</gene>
<dbReference type="AlphaFoldDB" id="A0AAV4C7B7"/>
<protein>
    <recommendedName>
        <fullName evidence="3">Transposase</fullName>
    </recommendedName>
</protein>
<keyword evidence="2" id="KW-1185">Reference proteome</keyword>
<sequence>MTLPQEDFRVKVAATRNTLESLWRPLKTLWSLPGGRQKYGRVCLAAARLNLSTLAQGRITINKTKQNLLELLFLAVTIGKGSNNNYIKLTKKRFEWRNMIANICPDKVPDDDDDEPVYL</sequence>